<keyword evidence="2" id="KW-1185">Reference proteome</keyword>
<dbReference type="SUPFAM" id="SSF88723">
    <property type="entry name" value="PIN domain-like"/>
    <property type="match status" value="1"/>
</dbReference>
<sequence length="56" mass="6352">MNGNKLFVDTNICIYLLNDDHVVADLLNGNQIYISFITEIELCLPQQQCFGQTNFG</sequence>
<gene>
    <name evidence="1" type="ORF">QE417_002536</name>
</gene>
<dbReference type="InterPro" id="IPR029060">
    <property type="entry name" value="PIN-like_dom_sf"/>
</dbReference>
<dbReference type="Gene3D" id="3.40.50.1010">
    <property type="entry name" value="5'-nuclease"/>
    <property type="match status" value="1"/>
</dbReference>
<evidence type="ECO:0000313" key="1">
    <source>
        <dbReference type="EMBL" id="MDT3403464.1"/>
    </source>
</evidence>
<dbReference type="EMBL" id="JAVLVU010000001">
    <property type="protein sequence ID" value="MDT3403464.1"/>
    <property type="molecule type" value="Genomic_DNA"/>
</dbReference>
<name>A0ABU3GUL5_9SPHI</name>
<accession>A0ABU3GUL5</accession>
<dbReference type="Proteomes" id="UP001258315">
    <property type="component" value="Unassembled WGS sequence"/>
</dbReference>
<protein>
    <submittedName>
        <fullName evidence="1">Nucleic acid-binding protein</fullName>
    </submittedName>
</protein>
<comment type="caution">
    <text evidence="1">The sequence shown here is derived from an EMBL/GenBank/DDBJ whole genome shotgun (WGS) entry which is preliminary data.</text>
</comment>
<evidence type="ECO:0000313" key="2">
    <source>
        <dbReference type="Proteomes" id="UP001258315"/>
    </source>
</evidence>
<reference evidence="2" key="1">
    <citation type="submission" date="2023-07" db="EMBL/GenBank/DDBJ databases">
        <title>Functional and genomic diversity of the sorghum phyllosphere microbiome.</title>
        <authorList>
            <person name="Shade A."/>
        </authorList>
    </citation>
    <scope>NUCLEOTIDE SEQUENCE [LARGE SCALE GENOMIC DNA]</scope>
    <source>
        <strain evidence="2">SORGH_AS_0422</strain>
    </source>
</reference>
<proteinExistence type="predicted"/>
<organism evidence="1 2">
    <name type="scientific">Mucilaginibacter terrae</name>
    <dbReference type="NCBI Taxonomy" id="1955052"/>
    <lineage>
        <taxon>Bacteria</taxon>
        <taxon>Pseudomonadati</taxon>
        <taxon>Bacteroidota</taxon>
        <taxon>Sphingobacteriia</taxon>
        <taxon>Sphingobacteriales</taxon>
        <taxon>Sphingobacteriaceae</taxon>
        <taxon>Mucilaginibacter</taxon>
    </lineage>
</organism>